<dbReference type="Proteomes" id="UP001221757">
    <property type="component" value="Unassembled WGS sequence"/>
</dbReference>
<dbReference type="GO" id="GO:0000981">
    <property type="term" value="F:DNA-binding transcription factor activity, RNA polymerase II-specific"/>
    <property type="evidence" value="ECO:0007669"/>
    <property type="project" value="InterPro"/>
</dbReference>
<dbReference type="GO" id="GO:0003677">
    <property type="term" value="F:DNA binding"/>
    <property type="evidence" value="ECO:0007669"/>
    <property type="project" value="UniProtKB-KW"/>
</dbReference>
<comment type="caution">
    <text evidence="10">The sequence shown here is derived from an EMBL/GenBank/DDBJ whole genome shotgun (WGS) entry which is preliminary data.</text>
</comment>
<dbReference type="Pfam" id="PF00172">
    <property type="entry name" value="Zn_clus"/>
    <property type="match status" value="1"/>
</dbReference>
<keyword evidence="5" id="KW-0238">DNA-binding</keyword>
<dbReference type="InterPro" id="IPR036864">
    <property type="entry name" value="Zn2-C6_fun-type_DNA-bd_sf"/>
</dbReference>
<dbReference type="PANTHER" id="PTHR31313">
    <property type="entry name" value="TY1 ENHANCER ACTIVATOR"/>
    <property type="match status" value="1"/>
</dbReference>
<feature type="region of interest" description="Disordered" evidence="8">
    <location>
        <begin position="643"/>
        <end position="672"/>
    </location>
</feature>
<protein>
    <recommendedName>
        <fullName evidence="9">Zn(2)-C6 fungal-type domain-containing protein</fullName>
    </recommendedName>
</protein>
<dbReference type="GO" id="GO:0006351">
    <property type="term" value="P:DNA-templated transcription"/>
    <property type="evidence" value="ECO:0007669"/>
    <property type="project" value="InterPro"/>
</dbReference>
<keyword evidence="3" id="KW-0862">Zinc</keyword>
<evidence type="ECO:0000256" key="2">
    <source>
        <dbReference type="ARBA" id="ARBA00022723"/>
    </source>
</evidence>
<feature type="compositionally biased region" description="Basic and acidic residues" evidence="8">
    <location>
        <begin position="102"/>
        <end position="114"/>
    </location>
</feature>
<evidence type="ECO:0000256" key="8">
    <source>
        <dbReference type="SAM" id="MobiDB-lite"/>
    </source>
</evidence>
<evidence type="ECO:0000256" key="4">
    <source>
        <dbReference type="ARBA" id="ARBA00023015"/>
    </source>
</evidence>
<feature type="region of interest" description="Disordered" evidence="8">
    <location>
        <begin position="102"/>
        <end position="121"/>
    </location>
</feature>
<dbReference type="InterPro" id="IPR001138">
    <property type="entry name" value="Zn2Cys6_DnaBD"/>
</dbReference>
<evidence type="ECO:0000259" key="9">
    <source>
        <dbReference type="PROSITE" id="PS50048"/>
    </source>
</evidence>
<evidence type="ECO:0000256" key="1">
    <source>
        <dbReference type="ARBA" id="ARBA00004123"/>
    </source>
</evidence>
<dbReference type="PANTHER" id="PTHR31313:SF81">
    <property type="entry name" value="TY1 ENHANCER ACTIVATOR"/>
    <property type="match status" value="1"/>
</dbReference>
<dbReference type="GO" id="GO:0008270">
    <property type="term" value="F:zinc ion binding"/>
    <property type="evidence" value="ECO:0007669"/>
    <property type="project" value="InterPro"/>
</dbReference>
<keyword evidence="6" id="KW-0804">Transcription</keyword>
<comment type="subcellular location">
    <subcellularLocation>
        <location evidence="1">Nucleus</location>
    </subcellularLocation>
</comment>
<name>A0AAD7M7D8_MYCRO</name>
<gene>
    <name evidence="10" type="ORF">B0H17DRAFT_1039775</name>
</gene>
<evidence type="ECO:0000256" key="7">
    <source>
        <dbReference type="ARBA" id="ARBA00023242"/>
    </source>
</evidence>
<evidence type="ECO:0000256" key="5">
    <source>
        <dbReference type="ARBA" id="ARBA00023125"/>
    </source>
</evidence>
<reference evidence="10" key="1">
    <citation type="submission" date="2023-03" db="EMBL/GenBank/DDBJ databases">
        <title>Massive genome expansion in bonnet fungi (Mycena s.s.) driven by repeated elements and novel gene families across ecological guilds.</title>
        <authorList>
            <consortium name="Lawrence Berkeley National Laboratory"/>
            <person name="Harder C.B."/>
            <person name="Miyauchi S."/>
            <person name="Viragh M."/>
            <person name="Kuo A."/>
            <person name="Thoen E."/>
            <person name="Andreopoulos B."/>
            <person name="Lu D."/>
            <person name="Skrede I."/>
            <person name="Drula E."/>
            <person name="Henrissat B."/>
            <person name="Morin E."/>
            <person name="Kohler A."/>
            <person name="Barry K."/>
            <person name="LaButti K."/>
            <person name="Morin E."/>
            <person name="Salamov A."/>
            <person name="Lipzen A."/>
            <person name="Mereny Z."/>
            <person name="Hegedus B."/>
            <person name="Baldrian P."/>
            <person name="Stursova M."/>
            <person name="Weitz H."/>
            <person name="Taylor A."/>
            <person name="Grigoriev I.V."/>
            <person name="Nagy L.G."/>
            <person name="Martin F."/>
            <person name="Kauserud H."/>
        </authorList>
    </citation>
    <scope>NUCLEOTIDE SEQUENCE</scope>
    <source>
        <strain evidence="10">CBHHK067</strain>
    </source>
</reference>
<dbReference type="Pfam" id="PF04082">
    <property type="entry name" value="Fungal_trans"/>
    <property type="match status" value="1"/>
</dbReference>
<keyword evidence="7" id="KW-0539">Nucleus</keyword>
<sequence>MPKGNLYPRGRGSYAAQACSICRAKKMKCDGIKPVCGPCGASERAAECSWGRYIAVRKPRTEAHFEALRKRADALQAYAALLEGMLARCVCQDVSAHALQRPERAGEYNSSREESESDADTLDDEITQELCVPAQALKLDDKSGGLLHHGATAPMRFLTRSTKEVMPLMEVENKDASQSYVLLVDGVDTVGHDSDFDWSRHLPPEVPLRRKEHDKILDLSFKFFTMFCLRLVPSLFLRDMHRALSVRRTECPPKTPFYSPMLHNAILSTAALFSDDPRIRDMNSRRYFITAAKKCLEAECEKPELSLVQALGMIGTFHGANGDHIVADLYFGMGARVGQALGLEVDSSAWVKSGLITNEERLARNWTHWTIFSLDLCWTLYVGRDFCAPPRDRPVIPLPFVDEECDRVPWYHPPANIPPQPSFLSLTFAASTSLLLIGRKIVDVVNGLGRSTREDGVQYDNLITEIDLELNTWRSQLPPELDITVSSRAKSTPQRLMLHCMFWCCSIVLHRPFFNRRARPVPVSDRAIDHVKLCKRAADNIMELLETWSSLYTLRYTPPTMLQVVFSAGTVFLLLAIHANSGHRIAHGSLKTSLAQAELCIQYLSEIGRTWGAAARTGDILRSLLEDRLKPILARRSSREPVLRSVVGSDSPENHPAPPLAARRRESERDPTKCTTALHLSNVPALSDAPPTAVLEWNPSLHPYIQAQPRHVEAGRYQMAFDSSGDAEQEAGVFDAYTDPGSSFSNTGEDGRDLDMWDFLQQALDSFGSSDLCEDGAWGSGAAT</sequence>
<organism evidence="10 11">
    <name type="scientific">Mycena rosella</name>
    <name type="common">Pink bonnet</name>
    <name type="synonym">Agaricus rosellus</name>
    <dbReference type="NCBI Taxonomy" id="1033263"/>
    <lineage>
        <taxon>Eukaryota</taxon>
        <taxon>Fungi</taxon>
        <taxon>Dikarya</taxon>
        <taxon>Basidiomycota</taxon>
        <taxon>Agaricomycotina</taxon>
        <taxon>Agaricomycetes</taxon>
        <taxon>Agaricomycetidae</taxon>
        <taxon>Agaricales</taxon>
        <taxon>Marasmiineae</taxon>
        <taxon>Mycenaceae</taxon>
        <taxon>Mycena</taxon>
    </lineage>
</organism>
<evidence type="ECO:0000256" key="6">
    <source>
        <dbReference type="ARBA" id="ARBA00023163"/>
    </source>
</evidence>
<feature type="compositionally biased region" description="Basic and acidic residues" evidence="8">
    <location>
        <begin position="663"/>
        <end position="672"/>
    </location>
</feature>
<feature type="domain" description="Zn(2)-C6 fungal-type" evidence="9">
    <location>
        <begin position="18"/>
        <end position="50"/>
    </location>
</feature>
<dbReference type="InterPro" id="IPR051615">
    <property type="entry name" value="Transcr_Regulatory_Elem"/>
</dbReference>
<keyword evidence="4" id="KW-0805">Transcription regulation</keyword>
<dbReference type="InterPro" id="IPR007219">
    <property type="entry name" value="XnlR_reg_dom"/>
</dbReference>
<dbReference type="GO" id="GO:0005634">
    <property type="term" value="C:nucleus"/>
    <property type="evidence" value="ECO:0007669"/>
    <property type="project" value="UniProtKB-SubCell"/>
</dbReference>
<dbReference type="EMBL" id="JARKIE010000010">
    <property type="protein sequence ID" value="KAJ7704480.1"/>
    <property type="molecule type" value="Genomic_DNA"/>
</dbReference>
<evidence type="ECO:0000313" key="11">
    <source>
        <dbReference type="Proteomes" id="UP001221757"/>
    </source>
</evidence>
<evidence type="ECO:0000313" key="10">
    <source>
        <dbReference type="EMBL" id="KAJ7704480.1"/>
    </source>
</evidence>
<dbReference type="SMART" id="SM00066">
    <property type="entry name" value="GAL4"/>
    <property type="match status" value="1"/>
</dbReference>
<dbReference type="CDD" id="cd12148">
    <property type="entry name" value="fungal_TF_MHR"/>
    <property type="match status" value="1"/>
</dbReference>
<dbReference type="PROSITE" id="PS00463">
    <property type="entry name" value="ZN2_CY6_FUNGAL_1"/>
    <property type="match status" value="1"/>
</dbReference>
<dbReference type="Gene3D" id="4.10.240.10">
    <property type="entry name" value="Zn(2)-C6 fungal-type DNA-binding domain"/>
    <property type="match status" value="1"/>
</dbReference>
<dbReference type="PROSITE" id="PS50048">
    <property type="entry name" value="ZN2_CY6_FUNGAL_2"/>
    <property type="match status" value="1"/>
</dbReference>
<dbReference type="SUPFAM" id="SSF57701">
    <property type="entry name" value="Zn2/Cys6 DNA-binding domain"/>
    <property type="match status" value="1"/>
</dbReference>
<dbReference type="AlphaFoldDB" id="A0AAD7M7D8"/>
<evidence type="ECO:0000256" key="3">
    <source>
        <dbReference type="ARBA" id="ARBA00022833"/>
    </source>
</evidence>
<keyword evidence="11" id="KW-1185">Reference proteome</keyword>
<dbReference type="CDD" id="cd00067">
    <property type="entry name" value="GAL4"/>
    <property type="match status" value="1"/>
</dbReference>
<accession>A0AAD7M7D8</accession>
<keyword evidence="2" id="KW-0479">Metal-binding</keyword>
<proteinExistence type="predicted"/>